<dbReference type="Pfam" id="PF01966">
    <property type="entry name" value="HD"/>
    <property type="match status" value="1"/>
</dbReference>
<name>A0A0L6W0B2_9FIRM</name>
<keyword evidence="3" id="KW-1185">Reference proteome</keyword>
<dbReference type="InterPro" id="IPR003607">
    <property type="entry name" value="HD/PDEase_dom"/>
</dbReference>
<dbReference type="InterPro" id="IPR006674">
    <property type="entry name" value="HD_domain"/>
</dbReference>
<gene>
    <name evidence="2" type="ORF">Tfer_2374</name>
</gene>
<dbReference type="Gene3D" id="1.10.3210.10">
    <property type="entry name" value="Hypothetical protein af1432"/>
    <property type="match status" value="1"/>
</dbReference>
<feature type="domain" description="HD/PDEase" evidence="1">
    <location>
        <begin position="29"/>
        <end position="144"/>
    </location>
</feature>
<reference evidence="3" key="1">
    <citation type="submission" date="2015-07" db="EMBL/GenBank/DDBJ databases">
        <title>Complete Genome of Thermincola ferriacetica strain Z-0001T.</title>
        <authorList>
            <person name="Lusk B."/>
            <person name="Badalamenti J.P."/>
            <person name="Parameswaran P."/>
            <person name="Bond D.R."/>
            <person name="Torres C.I."/>
        </authorList>
    </citation>
    <scope>NUCLEOTIDE SEQUENCE [LARGE SCALE GENOMIC DNA]</scope>
    <source>
        <strain evidence="3">Z-0001</strain>
    </source>
</reference>
<evidence type="ECO:0000259" key="1">
    <source>
        <dbReference type="SMART" id="SM00471"/>
    </source>
</evidence>
<evidence type="ECO:0000313" key="3">
    <source>
        <dbReference type="Proteomes" id="UP000037175"/>
    </source>
</evidence>
<dbReference type="RefSeq" id="WP_013119668.1">
    <property type="nucleotide sequence ID" value="NZ_LGTE01000018.1"/>
</dbReference>
<dbReference type="PATRIC" id="fig|281456.6.peg.2512"/>
<protein>
    <submittedName>
        <fullName evidence="2">Metal dependent phosphohydrolase</fullName>
    </submittedName>
</protein>
<accession>A0A0L6W0B2</accession>
<dbReference type="AlphaFoldDB" id="A0A0L6W0B2"/>
<proteinExistence type="predicted"/>
<dbReference type="SUPFAM" id="SSF109604">
    <property type="entry name" value="HD-domain/PDEase-like"/>
    <property type="match status" value="1"/>
</dbReference>
<dbReference type="SMART" id="SM00471">
    <property type="entry name" value="HDc"/>
    <property type="match status" value="1"/>
</dbReference>
<dbReference type="CDD" id="cd00077">
    <property type="entry name" value="HDc"/>
    <property type="match status" value="1"/>
</dbReference>
<dbReference type="GO" id="GO:0016787">
    <property type="term" value="F:hydrolase activity"/>
    <property type="evidence" value="ECO:0007669"/>
    <property type="project" value="UniProtKB-KW"/>
</dbReference>
<comment type="caution">
    <text evidence="2">The sequence shown here is derived from an EMBL/GenBank/DDBJ whole genome shotgun (WGS) entry which is preliminary data.</text>
</comment>
<sequence>MITLENIKNHPEIDTYFQKTNMYLGKMGAIEHNYQHAETVARNSAKILKALGYPKRQQELAGIAGYLHDVGNVINRYDHGRTGGVLAFTFLFKMGMPPEEIAVVVSAIGNHEERNGSPVSPVGAAVMIADKADVHRSRVRKTDFATFTTRDRVNYAVDLSELKVDGVNRKIIMDLSIDLEICSVMEYFEIFLTRMLLCRRAASLLNCEFELFINKARLL</sequence>
<dbReference type="Proteomes" id="UP000037175">
    <property type="component" value="Unassembled WGS sequence"/>
</dbReference>
<organism evidence="2 3">
    <name type="scientific">Thermincola ferriacetica</name>
    <dbReference type="NCBI Taxonomy" id="281456"/>
    <lineage>
        <taxon>Bacteria</taxon>
        <taxon>Bacillati</taxon>
        <taxon>Bacillota</taxon>
        <taxon>Clostridia</taxon>
        <taxon>Eubacteriales</taxon>
        <taxon>Thermincolaceae</taxon>
        <taxon>Thermincola</taxon>
    </lineage>
</organism>
<keyword evidence="2" id="KW-0378">Hydrolase</keyword>
<dbReference type="EMBL" id="LGTE01000018">
    <property type="protein sequence ID" value="KNZ69012.1"/>
    <property type="molecule type" value="Genomic_DNA"/>
</dbReference>
<evidence type="ECO:0000313" key="2">
    <source>
        <dbReference type="EMBL" id="KNZ69012.1"/>
    </source>
</evidence>